<evidence type="ECO:0000313" key="7">
    <source>
        <dbReference type="EMBL" id="NDY92492.1"/>
    </source>
</evidence>
<dbReference type="InterPro" id="IPR056798">
    <property type="entry name" value="ADH_Fe_C"/>
</dbReference>
<feature type="domain" description="Alcohol dehydrogenase iron-type/glycerol dehydrogenase GldA" evidence="5">
    <location>
        <begin position="21"/>
        <end position="193"/>
    </location>
</feature>
<dbReference type="GO" id="GO:0046872">
    <property type="term" value="F:metal ion binding"/>
    <property type="evidence" value="ECO:0007669"/>
    <property type="project" value="InterPro"/>
</dbReference>
<dbReference type="Pfam" id="PF25137">
    <property type="entry name" value="ADH_Fe_C"/>
    <property type="match status" value="1"/>
</dbReference>
<comment type="cofactor">
    <cofactor evidence="1">
        <name>Fe cation</name>
        <dbReference type="ChEBI" id="CHEBI:24875"/>
    </cofactor>
</comment>
<organism evidence="7 8">
    <name type="scientific">Ideonella livida</name>
    <dbReference type="NCBI Taxonomy" id="2707176"/>
    <lineage>
        <taxon>Bacteria</taxon>
        <taxon>Pseudomonadati</taxon>
        <taxon>Pseudomonadota</taxon>
        <taxon>Betaproteobacteria</taxon>
        <taxon>Burkholderiales</taxon>
        <taxon>Sphaerotilaceae</taxon>
        <taxon>Ideonella</taxon>
    </lineage>
</organism>
<dbReference type="PANTHER" id="PTHR11496">
    <property type="entry name" value="ALCOHOL DEHYDROGENASE"/>
    <property type="match status" value="1"/>
</dbReference>
<keyword evidence="4" id="KW-0520">NAD</keyword>
<accession>A0A7C9PJ79</accession>
<reference evidence="7 8" key="1">
    <citation type="submission" date="2020-02" db="EMBL/GenBank/DDBJ databases">
        <title>Ideonella bacterium strain TBM-1.</title>
        <authorList>
            <person name="Chen W.-M."/>
        </authorList>
    </citation>
    <scope>NUCLEOTIDE SEQUENCE [LARGE SCALE GENOMIC DNA]</scope>
    <source>
        <strain evidence="7 8">TBM-1</strain>
    </source>
</reference>
<dbReference type="GO" id="GO:0004022">
    <property type="term" value="F:alcohol dehydrogenase (NAD+) activity"/>
    <property type="evidence" value="ECO:0007669"/>
    <property type="project" value="TreeGrafter"/>
</dbReference>
<dbReference type="InterPro" id="IPR001670">
    <property type="entry name" value="ADH_Fe/GldA"/>
</dbReference>
<evidence type="ECO:0000256" key="2">
    <source>
        <dbReference type="ARBA" id="ARBA00007358"/>
    </source>
</evidence>
<gene>
    <name evidence="7" type="ORF">G3A44_14990</name>
</gene>
<evidence type="ECO:0000256" key="4">
    <source>
        <dbReference type="ARBA" id="ARBA00023027"/>
    </source>
</evidence>
<dbReference type="PANTHER" id="PTHR11496:SF102">
    <property type="entry name" value="ALCOHOL DEHYDROGENASE 4"/>
    <property type="match status" value="1"/>
</dbReference>
<name>A0A7C9PJ79_9BURK</name>
<keyword evidence="8" id="KW-1185">Reference proteome</keyword>
<evidence type="ECO:0000259" key="5">
    <source>
        <dbReference type="Pfam" id="PF00465"/>
    </source>
</evidence>
<evidence type="ECO:0000256" key="3">
    <source>
        <dbReference type="ARBA" id="ARBA00023002"/>
    </source>
</evidence>
<dbReference type="InterPro" id="IPR039697">
    <property type="entry name" value="Alcohol_dehydrogenase_Fe"/>
</dbReference>
<dbReference type="InterPro" id="IPR018211">
    <property type="entry name" value="ADH_Fe_CS"/>
</dbReference>
<sequence>MSTVNASNPAAAPAILHQAGRVVAGAGCLQRLPELLAGWRPRHLLLVVGRHVAADSPLSALIPALEAAGTRVSLLPPVPPEPLESDVDGLLAAAQSAAEAASQPIDFVAGIGGGSAIDVAKVLAVLLAHPVSLRALLSGTPVPGRGLPTAMVPTTAGTGAEATPNSIILVPQDALKIGIVSPHLLPDLVLLDPLLTLSLPAEVTAHTGIDALCHAIECVTSKKGNTFSTLYGLEAIRLIGRSIRRAFANGQDVDARQDMLLGSYYGGVCIATSSTTAVHALAYPLGGRFRVPHGLSNAMLLPTVMAYNRVGNEAAFAAMAAALGLPVQGQSDADAADAFVAALRQLNADLGITTRLRDLGVVEADLDALVAGAAKVTRLLDNNPRPMDHAAMRAIYADVL</sequence>
<dbReference type="Pfam" id="PF00465">
    <property type="entry name" value="Fe-ADH"/>
    <property type="match status" value="1"/>
</dbReference>
<dbReference type="Gene3D" id="1.20.1090.10">
    <property type="entry name" value="Dehydroquinate synthase-like - alpha domain"/>
    <property type="match status" value="1"/>
</dbReference>
<comment type="similarity">
    <text evidence="2">Belongs to the iron-containing alcohol dehydrogenase family.</text>
</comment>
<evidence type="ECO:0000313" key="8">
    <source>
        <dbReference type="Proteomes" id="UP000484255"/>
    </source>
</evidence>
<dbReference type="EMBL" id="JAAGOH010000018">
    <property type="protein sequence ID" value="NDY92492.1"/>
    <property type="molecule type" value="Genomic_DNA"/>
</dbReference>
<dbReference type="FunFam" id="3.40.50.1970:FF:000003">
    <property type="entry name" value="Alcohol dehydrogenase, iron-containing"/>
    <property type="match status" value="1"/>
</dbReference>
<dbReference type="Proteomes" id="UP000484255">
    <property type="component" value="Unassembled WGS sequence"/>
</dbReference>
<evidence type="ECO:0000256" key="1">
    <source>
        <dbReference type="ARBA" id="ARBA00001962"/>
    </source>
</evidence>
<protein>
    <submittedName>
        <fullName evidence="7">Iron-containing alcohol dehydrogenase</fullName>
    </submittedName>
</protein>
<feature type="domain" description="Fe-containing alcohol dehydrogenase-like C-terminal" evidence="6">
    <location>
        <begin position="204"/>
        <end position="398"/>
    </location>
</feature>
<dbReference type="CDD" id="cd08551">
    <property type="entry name" value="Fe-ADH"/>
    <property type="match status" value="1"/>
</dbReference>
<dbReference type="SUPFAM" id="SSF56796">
    <property type="entry name" value="Dehydroquinate synthase-like"/>
    <property type="match status" value="1"/>
</dbReference>
<dbReference type="AlphaFoldDB" id="A0A7C9PJ79"/>
<keyword evidence="3" id="KW-0560">Oxidoreductase</keyword>
<comment type="caution">
    <text evidence="7">The sequence shown here is derived from an EMBL/GenBank/DDBJ whole genome shotgun (WGS) entry which is preliminary data.</text>
</comment>
<dbReference type="FunFam" id="1.20.1090.10:FF:000001">
    <property type="entry name" value="Aldehyde-alcohol dehydrogenase"/>
    <property type="match status" value="1"/>
</dbReference>
<dbReference type="PROSITE" id="PS00913">
    <property type="entry name" value="ADH_IRON_1"/>
    <property type="match status" value="1"/>
</dbReference>
<dbReference type="Gene3D" id="3.40.50.1970">
    <property type="match status" value="1"/>
</dbReference>
<evidence type="ECO:0000259" key="6">
    <source>
        <dbReference type="Pfam" id="PF25137"/>
    </source>
</evidence>
<proteinExistence type="inferred from homology"/>